<dbReference type="Pfam" id="PF00884">
    <property type="entry name" value="Sulfatase"/>
    <property type="match status" value="2"/>
</dbReference>
<sequence length="515" mass="55337">MSSRELCVLSLGLLLALLSSARTLPNIVLIFADDLGFGDLGCYGHPTSATPNLDKLAAGGLRFTDFYSSSPVCSPSRAALLTGRYQTRSGIYPGVFYPGSRGGLPLAEVTVAELLKGRGYATAMVGKWHLGLGPNGTFLPTRQGFDHYLGVPYSHDQGPCQNLTCFPPDTRCFGTCDQGVVPVPLFWNESIAEQPLSFPKLQPRYSALPGTSSLPRPNASSLSSCIMPPTLSWHRLLTQHTHYPQFGSQEYTGQSLRGPFGDALLEFDGSVGHLLQALHEAGVEENTLVFFTADNGPETMRMSRGGSSGLLKCGKGTTYEGGMREPAVAYWPGHITPGVTHELASTLDILPTLASLAGVPLPNVTLDGYDLSSVLFGSGKSPRQTMFYYPPAPSQLLGIFAVRYKQYKAHFFTQGAFHSGTTPDADCHGTALLTAHEPPLLFDLESDPAENYNLLQGGSVGPDLLAVFKEICLQKALFDHQMEFGESQMGRGIDATLEPCCAPRCQPKPLCCSCS</sequence>
<dbReference type="PROSITE" id="PS00149">
    <property type="entry name" value="SULFATASE_2"/>
    <property type="match status" value="1"/>
</dbReference>
<dbReference type="Gene3D" id="3.40.720.10">
    <property type="entry name" value="Alkaline Phosphatase, subunit A"/>
    <property type="match status" value="1"/>
</dbReference>
<dbReference type="EMBL" id="JAPFRF010000006">
    <property type="protein sequence ID" value="KAJ7329390.1"/>
    <property type="molecule type" value="Genomic_DNA"/>
</dbReference>
<proteinExistence type="inferred from homology"/>
<dbReference type="FunFam" id="3.30.1120.10:FF:000003">
    <property type="entry name" value="Arylsulfatase A"/>
    <property type="match status" value="1"/>
</dbReference>
<name>A0A9Q1B1W0_9SAUR</name>
<evidence type="ECO:0000256" key="7">
    <source>
        <dbReference type="ARBA" id="ARBA00022801"/>
    </source>
</evidence>
<evidence type="ECO:0000256" key="4">
    <source>
        <dbReference type="ARBA" id="ARBA00008779"/>
    </source>
</evidence>
<keyword evidence="6 20" id="KW-0732">Signal</keyword>
<dbReference type="Proteomes" id="UP001142489">
    <property type="component" value="Unassembled WGS sequence"/>
</dbReference>
<keyword evidence="8" id="KW-0256">Endoplasmic reticulum</keyword>
<comment type="similarity">
    <text evidence="4">Belongs to the sulfatase family.</text>
</comment>
<dbReference type="AlphaFoldDB" id="A0A9Q1B1W0"/>
<dbReference type="GO" id="GO:0005764">
    <property type="term" value="C:lysosome"/>
    <property type="evidence" value="ECO:0007669"/>
    <property type="project" value="UniProtKB-SubCell"/>
</dbReference>
<evidence type="ECO:0000313" key="23">
    <source>
        <dbReference type="Proteomes" id="UP001142489"/>
    </source>
</evidence>
<evidence type="ECO:0000256" key="12">
    <source>
        <dbReference type="ARBA" id="ARBA00023180"/>
    </source>
</evidence>
<evidence type="ECO:0000256" key="9">
    <source>
        <dbReference type="ARBA" id="ARBA00022837"/>
    </source>
</evidence>
<evidence type="ECO:0000256" key="14">
    <source>
        <dbReference type="ARBA" id="ARBA00052854"/>
    </source>
</evidence>
<evidence type="ECO:0000256" key="3">
    <source>
        <dbReference type="ARBA" id="ARBA00004371"/>
    </source>
</evidence>
<dbReference type="InterPro" id="IPR024607">
    <property type="entry name" value="Sulfatase_CS"/>
</dbReference>
<dbReference type="FunFam" id="3.40.720.10:FF:000023">
    <property type="entry name" value="Arylsulfatase A"/>
    <property type="match status" value="1"/>
</dbReference>
<keyword evidence="12" id="KW-0325">Glycoprotein</keyword>
<feature type="domain" description="Sulfatase N-terminal" evidence="21">
    <location>
        <begin position="237"/>
        <end position="359"/>
    </location>
</feature>
<comment type="catalytic activity">
    <reaction evidence="14">
        <text>an N-acyl-1-beta-D-(3-O-sulfo)-galactosyl-sphing-4-enine + H2O = a beta-D-galactosyl-(1&lt;-&gt;1')-N-acylsphing-4-enine + sulfate + H(+)</text>
        <dbReference type="Rhea" id="RHEA:21300"/>
        <dbReference type="ChEBI" id="CHEBI:15377"/>
        <dbReference type="ChEBI" id="CHEBI:15378"/>
        <dbReference type="ChEBI" id="CHEBI:16189"/>
        <dbReference type="ChEBI" id="CHEBI:18390"/>
        <dbReference type="ChEBI" id="CHEBI:75956"/>
        <dbReference type="EC" id="3.1.6.8"/>
    </reaction>
    <physiologicalReaction direction="left-to-right" evidence="14">
        <dbReference type="Rhea" id="RHEA:21301"/>
    </physiologicalReaction>
</comment>
<dbReference type="InterPro" id="IPR050738">
    <property type="entry name" value="Sulfatase"/>
</dbReference>
<reference evidence="22" key="1">
    <citation type="journal article" date="2023" name="DNA Res.">
        <title>Chromosome-level genome assembly of Phrynocephalus forsythii using third-generation DNA sequencing and Hi-C analysis.</title>
        <authorList>
            <person name="Qi Y."/>
            <person name="Zhao W."/>
            <person name="Zhao Y."/>
            <person name="Niu C."/>
            <person name="Cao S."/>
            <person name="Zhang Y."/>
        </authorList>
    </citation>
    <scope>NUCLEOTIDE SEQUENCE</scope>
    <source>
        <tissue evidence="22">Muscle</tissue>
    </source>
</reference>
<feature type="chain" id="PRO_5040182007" description="Arylsulfatase A" evidence="20">
    <location>
        <begin position="24"/>
        <end position="515"/>
    </location>
</feature>
<evidence type="ECO:0000256" key="19">
    <source>
        <dbReference type="ARBA" id="ARBA00076521"/>
    </source>
</evidence>
<comment type="subcellular location">
    <subcellularLocation>
        <location evidence="2">Endoplasmic reticulum</location>
    </subcellularLocation>
    <subcellularLocation>
        <location evidence="3">Lysosome</location>
    </subcellularLocation>
</comment>
<evidence type="ECO:0000256" key="8">
    <source>
        <dbReference type="ARBA" id="ARBA00022824"/>
    </source>
</evidence>
<comment type="function">
    <text evidence="15">Hydrolyzes cerebroside sulfate.</text>
</comment>
<keyword evidence="5" id="KW-0479">Metal-binding</keyword>
<dbReference type="InterPro" id="IPR000917">
    <property type="entry name" value="Sulfatase_N"/>
</dbReference>
<evidence type="ECO:0000256" key="5">
    <source>
        <dbReference type="ARBA" id="ARBA00022723"/>
    </source>
</evidence>
<evidence type="ECO:0000256" key="10">
    <source>
        <dbReference type="ARBA" id="ARBA00023098"/>
    </source>
</evidence>
<evidence type="ECO:0000259" key="21">
    <source>
        <dbReference type="Pfam" id="PF00884"/>
    </source>
</evidence>
<evidence type="ECO:0000256" key="18">
    <source>
        <dbReference type="ARBA" id="ARBA00074874"/>
    </source>
</evidence>
<evidence type="ECO:0000256" key="6">
    <source>
        <dbReference type="ARBA" id="ARBA00022729"/>
    </source>
</evidence>
<gene>
    <name evidence="22" type="ORF">JRQ81_015564</name>
</gene>
<dbReference type="SUPFAM" id="SSF53649">
    <property type="entry name" value="Alkaline phosphatase-like"/>
    <property type="match status" value="1"/>
</dbReference>
<evidence type="ECO:0000256" key="17">
    <source>
        <dbReference type="ARBA" id="ARBA00066352"/>
    </source>
</evidence>
<evidence type="ECO:0000256" key="2">
    <source>
        <dbReference type="ARBA" id="ARBA00004240"/>
    </source>
</evidence>
<dbReference type="GO" id="GO:0004098">
    <property type="term" value="F:cerebroside-sulfatase activity"/>
    <property type="evidence" value="ECO:0007669"/>
    <property type="project" value="UniProtKB-EC"/>
</dbReference>
<dbReference type="PANTHER" id="PTHR42693">
    <property type="entry name" value="ARYLSULFATASE FAMILY MEMBER"/>
    <property type="match status" value="1"/>
</dbReference>
<evidence type="ECO:0000256" key="20">
    <source>
        <dbReference type="SAM" id="SignalP"/>
    </source>
</evidence>
<feature type="domain" description="Sulfatase N-terminal" evidence="21">
    <location>
        <begin position="25"/>
        <end position="158"/>
    </location>
</feature>
<evidence type="ECO:0000256" key="11">
    <source>
        <dbReference type="ARBA" id="ARBA00023157"/>
    </source>
</evidence>
<evidence type="ECO:0000256" key="16">
    <source>
        <dbReference type="ARBA" id="ARBA00061742"/>
    </source>
</evidence>
<dbReference type="InterPro" id="IPR017850">
    <property type="entry name" value="Alkaline_phosphatase_core_sf"/>
</dbReference>
<dbReference type="Pfam" id="PF14707">
    <property type="entry name" value="Sulfatase_C"/>
    <property type="match status" value="1"/>
</dbReference>
<dbReference type="PROSITE" id="PS00523">
    <property type="entry name" value="SULFATASE_1"/>
    <property type="match status" value="1"/>
</dbReference>
<dbReference type="GO" id="GO:0004065">
    <property type="term" value="F:arylsulfatase activity"/>
    <property type="evidence" value="ECO:0007669"/>
    <property type="project" value="TreeGrafter"/>
</dbReference>
<evidence type="ECO:0000256" key="15">
    <source>
        <dbReference type="ARBA" id="ARBA00058866"/>
    </source>
</evidence>
<keyword evidence="23" id="KW-1185">Reference proteome</keyword>
<keyword evidence="9" id="KW-0106">Calcium</keyword>
<keyword evidence="7" id="KW-0378">Hydrolase</keyword>
<organism evidence="22 23">
    <name type="scientific">Phrynocephalus forsythii</name>
    <dbReference type="NCBI Taxonomy" id="171643"/>
    <lineage>
        <taxon>Eukaryota</taxon>
        <taxon>Metazoa</taxon>
        <taxon>Chordata</taxon>
        <taxon>Craniata</taxon>
        <taxon>Vertebrata</taxon>
        <taxon>Euteleostomi</taxon>
        <taxon>Lepidosauria</taxon>
        <taxon>Squamata</taxon>
        <taxon>Bifurcata</taxon>
        <taxon>Unidentata</taxon>
        <taxon>Episquamata</taxon>
        <taxon>Toxicofera</taxon>
        <taxon>Iguania</taxon>
        <taxon>Acrodonta</taxon>
        <taxon>Agamidae</taxon>
        <taxon>Agaminae</taxon>
        <taxon>Phrynocephalus</taxon>
    </lineage>
</organism>
<dbReference type="EC" id="3.1.6.8" evidence="17"/>
<keyword evidence="11" id="KW-1015">Disulfide bond</keyword>
<accession>A0A9Q1B1W0</accession>
<protein>
    <recommendedName>
        <fullName evidence="18">Arylsulfatase A</fullName>
        <ecNumber evidence="17">3.1.6.8</ecNumber>
    </recommendedName>
    <alternativeName>
        <fullName evidence="19">Cerebroside-sulfatase</fullName>
    </alternativeName>
</protein>
<evidence type="ECO:0000313" key="22">
    <source>
        <dbReference type="EMBL" id="KAJ7329390.1"/>
    </source>
</evidence>
<evidence type="ECO:0000256" key="1">
    <source>
        <dbReference type="ARBA" id="ARBA00001913"/>
    </source>
</evidence>
<keyword evidence="13" id="KW-0458">Lysosome</keyword>
<dbReference type="GO" id="GO:0005783">
    <property type="term" value="C:endoplasmic reticulum"/>
    <property type="evidence" value="ECO:0007669"/>
    <property type="project" value="UniProtKB-SubCell"/>
</dbReference>
<feature type="signal peptide" evidence="20">
    <location>
        <begin position="1"/>
        <end position="23"/>
    </location>
</feature>
<comment type="caution">
    <text evidence="22">The sequence shown here is derived from an EMBL/GenBank/DDBJ whole genome shotgun (WGS) entry which is preliminary data.</text>
</comment>
<dbReference type="GO" id="GO:0046872">
    <property type="term" value="F:metal ion binding"/>
    <property type="evidence" value="ECO:0007669"/>
    <property type="project" value="UniProtKB-KW"/>
</dbReference>
<dbReference type="Gene3D" id="3.30.1120.10">
    <property type="match status" value="1"/>
</dbReference>
<dbReference type="OrthoDB" id="103349at2759"/>
<dbReference type="GO" id="GO:0006629">
    <property type="term" value="P:lipid metabolic process"/>
    <property type="evidence" value="ECO:0007669"/>
    <property type="project" value="UniProtKB-KW"/>
</dbReference>
<keyword evidence="10" id="KW-0443">Lipid metabolism</keyword>
<evidence type="ECO:0000256" key="13">
    <source>
        <dbReference type="ARBA" id="ARBA00023228"/>
    </source>
</evidence>
<comment type="subunit">
    <text evidence="16">Homodimer at neutral pH and homooctamer at acidic pH. Exists both as a single chain of 58 kDa (component A) or as a chain of 50 kDa (component B) linked by disulfide bond(s) to a 7 kDa chain (component C). Interacts with SUMF1.</text>
</comment>
<dbReference type="PANTHER" id="PTHR42693:SF11">
    <property type="entry name" value="ARYLSULFATASE A"/>
    <property type="match status" value="1"/>
</dbReference>
<comment type="cofactor">
    <cofactor evidence="1">
        <name>Ca(2+)</name>
        <dbReference type="ChEBI" id="CHEBI:29108"/>
    </cofactor>
</comment>